<keyword evidence="4" id="KW-1185">Reference proteome</keyword>
<keyword evidence="2" id="KW-0812">Transmembrane</keyword>
<reference evidence="5" key="1">
    <citation type="submission" date="2025-08" db="UniProtKB">
        <authorList>
            <consortium name="RefSeq"/>
        </authorList>
    </citation>
    <scope>IDENTIFICATION</scope>
</reference>
<dbReference type="InterPro" id="IPR003599">
    <property type="entry name" value="Ig_sub"/>
</dbReference>
<dbReference type="Gene3D" id="2.60.40.10">
    <property type="entry name" value="Immunoglobulins"/>
    <property type="match status" value="1"/>
</dbReference>
<proteinExistence type="predicted"/>
<dbReference type="SMART" id="SM00409">
    <property type="entry name" value="IG"/>
    <property type="match status" value="1"/>
</dbReference>
<dbReference type="RefSeq" id="XP_005107986.2">
    <property type="nucleotide sequence ID" value="XM_005107929.3"/>
</dbReference>
<dbReference type="SUPFAM" id="SSF48726">
    <property type="entry name" value="Immunoglobulin"/>
    <property type="match status" value="1"/>
</dbReference>
<evidence type="ECO:0000259" key="3">
    <source>
        <dbReference type="PROSITE" id="PS50835"/>
    </source>
</evidence>
<feature type="domain" description="Ig-like" evidence="3">
    <location>
        <begin position="25"/>
        <end position="137"/>
    </location>
</feature>
<evidence type="ECO:0000256" key="2">
    <source>
        <dbReference type="SAM" id="Phobius"/>
    </source>
</evidence>
<feature type="transmembrane region" description="Helical" evidence="2">
    <location>
        <begin position="344"/>
        <end position="365"/>
    </location>
</feature>
<feature type="region of interest" description="Disordered" evidence="1">
    <location>
        <begin position="375"/>
        <end position="408"/>
    </location>
</feature>
<dbReference type="InterPro" id="IPR036179">
    <property type="entry name" value="Ig-like_dom_sf"/>
</dbReference>
<dbReference type="PROSITE" id="PS50835">
    <property type="entry name" value="IG_LIKE"/>
    <property type="match status" value="1"/>
</dbReference>
<dbReference type="InterPro" id="IPR013783">
    <property type="entry name" value="Ig-like_fold"/>
</dbReference>
<keyword evidence="2" id="KW-1133">Transmembrane helix</keyword>
<organism evidence="4 5">
    <name type="scientific">Aplysia californica</name>
    <name type="common">California sea hare</name>
    <dbReference type="NCBI Taxonomy" id="6500"/>
    <lineage>
        <taxon>Eukaryota</taxon>
        <taxon>Metazoa</taxon>
        <taxon>Spiralia</taxon>
        <taxon>Lophotrochozoa</taxon>
        <taxon>Mollusca</taxon>
        <taxon>Gastropoda</taxon>
        <taxon>Heterobranchia</taxon>
        <taxon>Euthyneura</taxon>
        <taxon>Tectipleura</taxon>
        <taxon>Aplysiida</taxon>
        <taxon>Aplysioidea</taxon>
        <taxon>Aplysiidae</taxon>
        <taxon>Aplysia</taxon>
    </lineage>
</organism>
<keyword evidence="2" id="KW-0472">Membrane</keyword>
<dbReference type="Proteomes" id="UP000694888">
    <property type="component" value="Unplaced"/>
</dbReference>
<gene>
    <name evidence="5" type="primary">LOC101857979</name>
</gene>
<sequence>MSANLSPRHISRLFTIACVFSHLSPRYSLSLADGVTGPHKIIPQHYALAGEDVSFPCDVTGNVSSWIWTGPHLQAPPLVSSSTNQTSSSRVTYQRECVVSSNNISSPCLVLNIRHIRHGDAGVYNCQQKDSNLDLVTQGQRLVVVDPLPPPRQCHVLEVPQNTTVFVLCTTRTPLRHDIHYQLKAVPPPNAPETPLTTVKLLTSTTPDPIFSPTTFVTPLNPRNPLIRVTPDPPLTLTTPVTPKFFVTQTTTLTLVTPRHLWTTQGERLTTFLAQNDRPVFRLRKENLRGMLSNSDQTLYLVVCACHARLARASRCSSVILWDSRSWRFHDSDEQEGITLAVKVGIALSVCIGVLLAFGLCTLWAKCKSKGTQQVISGPTYHTGSESEGLTTSSRTTYTQPGGDGGERGHCYGGVVTSQMTLGGEAGMAAAGGHRDRKSSVVRREEEDVERGNVWRSTRAEEDVKRKTSKMSTGDQLCRVKCHLCRAAALFLRSRDVHTKANTTMTTMC</sequence>
<accession>A0ABM0K3M3</accession>
<dbReference type="InterPro" id="IPR007110">
    <property type="entry name" value="Ig-like_dom"/>
</dbReference>
<evidence type="ECO:0000313" key="5">
    <source>
        <dbReference type="RefSeq" id="XP_005107986.2"/>
    </source>
</evidence>
<protein>
    <submittedName>
        <fullName evidence="5">Uncharacterized protein LOC101857979</fullName>
    </submittedName>
</protein>
<evidence type="ECO:0000313" key="4">
    <source>
        <dbReference type="Proteomes" id="UP000694888"/>
    </source>
</evidence>
<feature type="compositionally biased region" description="Low complexity" evidence="1">
    <location>
        <begin position="383"/>
        <end position="397"/>
    </location>
</feature>
<evidence type="ECO:0000256" key="1">
    <source>
        <dbReference type="SAM" id="MobiDB-lite"/>
    </source>
</evidence>
<dbReference type="GeneID" id="101857979"/>
<name>A0ABM0K3M3_APLCA</name>